<accession>A0A1U9ULP2</accession>
<dbReference type="PROSITE" id="PS51900">
    <property type="entry name" value="CB"/>
    <property type="match status" value="1"/>
</dbReference>
<dbReference type="InterPro" id="IPR050090">
    <property type="entry name" value="Tyrosine_recombinase_XerCD"/>
</dbReference>
<dbReference type="PROSITE" id="PS51898">
    <property type="entry name" value="TYR_RECOMBINASE"/>
    <property type="match status" value="1"/>
</dbReference>
<evidence type="ECO:0000259" key="6">
    <source>
        <dbReference type="PROSITE" id="PS51898"/>
    </source>
</evidence>
<evidence type="ECO:0000313" key="8">
    <source>
        <dbReference type="EMBL" id="AQV93181.1"/>
    </source>
</evidence>
<evidence type="ECO:0000256" key="5">
    <source>
        <dbReference type="PROSITE-ProRule" id="PRU01248"/>
    </source>
</evidence>
<comment type="similarity">
    <text evidence="1">Belongs to the 'phage' integrase family.</text>
</comment>
<evidence type="ECO:0000256" key="3">
    <source>
        <dbReference type="ARBA" id="ARBA00023125"/>
    </source>
</evidence>
<evidence type="ECO:0000256" key="2">
    <source>
        <dbReference type="ARBA" id="ARBA00022908"/>
    </source>
</evidence>
<keyword evidence="3 5" id="KW-0238">DNA-binding</keyword>
<reference evidence="9" key="1">
    <citation type="submission" date="2017-02" db="EMBL/GenBank/DDBJ databases">
        <title>Complete genome sequence of Cupriavidus necator strain NH9, a 3-chlorobenzoate degrader.</title>
        <authorList>
            <person name="Moriuchi R."/>
            <person name="Dohra H."/>
            <person name="Ogawa N."/>
        </authorList>
    </citation>
    <scope>NUCLEOTIDE SEQUENCE [LARGE SCALE GENOMIC DNA]</scope>
    <source>
        <strain evidence="9">NH9</strain>
    </source>
</reference>
<dbReference type="OrthoDB" id="8773125at2"/>
<sequence length="456" mass="51433">MHTDGNEDIADDDWEQEAPRWVVKKAHDSADIANRLLPKDFPIVVDEETGIVCEPALLFLYEKPFRSTLGDVSPNTLLAYAYDLKEWWQYLDEFQVRWTDAAISDLQGFCSGMRSTVSPTTGKEYATTTVIRRKTTVEGFYKWAATVKLGNPTDTNIPELLLRRDIEGGGRGKSAVKVRKKASEKQHVSVMRREQARAIMEALGPLPRELSEEVSDKYGYKPDSLSSPETGDIARSSRDRLGAEIAHQAGLRISEVTGLLVSQFEMYLANANIIETAVYGIRVLGKGKVPRTVNFHGALILEIVSYMKNERRNIINRLQGVADRHLLINPIDSGRWSGKKVSVRTLQRTFSTACINAGCCVSNPVERFTWSKSGMLDRSTAFVVQPVFVFHDLRHTFAVWTYYARKKSGDNEPWLYIQKQLGHARLETTIQIYLASTSEFEASVTDAVMRKTNESR</sequence>
<dbReference type="GO" id="GO:0006310">
    <property type="term" value="P:DNA recombination"/>
    <property type="evidence" value="ECO:0007669"/>
    <property type="project" value="UniProtKB-KW"/>
</dbReference>
<dbReference type="SUPFAM" id="SSF56349">
    <property type="entry name" value="DNA breaking-rejoining enzymes"/>
    <property type="match status" value="1"/>
</dbReference>
<dbReference type="KEGG" id="cuh:BJN34_04625"/>
<feature type="domain" description="Core-binding (CB)" evidence="7">
    <location>
        <begin position="56"/>
        <end position="145"/>
    </location>
</feature>
<evidence type="ECO:0000256" key="1">
    <source>
        <dbReference type="ARBA" id="ARBA00008857"/>
    </source>
</evidence>
<dbReference type="Proteomes" id="UP000189627">
    <property type="component" value="Chromosome 1"/>
</dbReference>
<dbReference type="InterPro" id="IPR010998">
    <property type="entry name" value="Integrase_recombinase_N"/>
</dbReference>
<dbReference type="RefSeq" id="WP_078195574.1">
    <property type="nucleotide sequence ID" value="NZ_CP017757.2"/>
</dbReference>
<dbReference type="PANTHER" id="PTHR30349">
    <property type="entry name" value="PHAGE INTEGRASE-RELATED"/>
    <property type="match status" value="1"/>
</dbReference>
<dbReference type="InterPro" id="IPR011010">
    <property type="entry name" value="DNA_brk_join_enz"/>
</dbReference>
<dbReference type="InterPro" id="IPR013762">
    <property type="entry name" value="Integrase-like_cat_sf"/>
</dbReference>
<gene>
    <name evidence="8" type="ORF">BJN34_04625</name>
</gene>
<dbReference type="Gene3D" id="1.10.443.10">
    <property type="entry name" value="Intergrase catalytic core"/>
    <property type="match status" value="1"/>
</dbReference>
<dbReference type="InterPro" id="IPR004107">
    <property type="entry name" value="Integrase_SAM-like_N"/>
</dbReference>
<evidence type="ECO:0000259" key="7">
    <source>
        <dbReference type="PROSITE" id="PS51900"/>
    </source>
</evidence>
<evidence type="ECO:0000313" key="9">
    <source>
        <dbReference type="Proteomes" id="UP000189627"/>
    </source>
</evidence>
<evidence type="ECO:0000256" key="4">
    <source>
        <dbReference type="ARBA" id="ARBA00023172"/>
    </source>
</evidence>
<dbReference type="Gene3D" id="1.10.150.130">
    <property type="match status" value="1"/>
</dbReference>
<name>A0A1U9ULP2_CUPNE</name>
<dbReference type="Pfam" id="PF02899">
    <property type="entry name" value="Phage_int_SAM_1"/>
    <property type="match status" value="1"/>
</dbReference>
<dbReference type="InterPro" id="IPR044068">
    <property type="entry name" value="CB"/>
</dbReference>
<organism evidence="8 9">
    <name type="scientific">Cupriavidus necator</name>
    <name type="common">Alcaligenes eutrophus</name>
    <name type="synonym">Ralstonia eutropha</name>
    <dbReference type="NCBI Taxonomy" id="106590"/>
    <lineage>
        <taxon>Bacteria</taxon>
        <taxon>Pseudomonadati</taxon>
        <taxon>Pseudomonadota</taxon>
        <taxon>Betaproteobacteria</taxon>
        <taxon>Burkholderiales</taxon>
        <taxon>Burkholderiaceae</taxon>
        <taxon>Cupriavidus</taxon>
    </lineage>
</organism>
<dbReference type="GO" id="GO:0003677">
    <property type="term" value="F:DNA binding"/>
    <property type="evidence" value="ECO:0007669"/>
    <property type="project" value="UniProtKB-UniRule"/>
</dbReference>
<proteinExistence type="inferred from homology"/>
<keyword evidence="4" id="KW-0233">DNA recombination</keyword>
<keyword evidence="2" id="KW-0229">DNA integration</keyword>
<dbReference type="InterPro" id="IPR002104">
    <property type="entry name" value="Integrase_catalytic"/>
</dbReference>
<dbReference type="Pfam" id="PF00589">
    <property type="entry name" value="Phage_integrase"/>
    <property type="match status" value="1"/>
</dbReference>
<protein>
    <submittedName>
        <fullName evidence="8">Site-specific recombinase</fullName>
    </submittedName>
</protein>
<dbReference type="EMBL" id="CP017757">
    <property type="protein sequence ID" value="AQV93181.1"/>
    <property type="molecule type" value="Genomic_DNA"/>
</dbReference>
<dbReference type="CDD" id="cd00397">
    <property type="entry name" value="DNA_BRE_C"/>
    <property type="match status" value="1"/>
</dbReference>
<dbReference type="GO" id="GO:0015074">
    <property type="term" value="P:DNA integration"/>
    <property type="evidence" value="ECO:0007669"/>
    <property type="project" value="UniProtKB-KW"/>
</dbReference>
<dbReference type="PANTHER" id="PTHR30349:SF64">
    <property type="entry name" value="PROPHAGE INTEGRASE INTD-RELATED"/>
    <property type="match status" value="1"/>
</dbReference>
<dbReference type="AlphaFoldDB" id="A0A1U9ULP2"/>
<feature type="domain" description="Tyr recombinase" evidence="6">
    <location>
        <begin position="205"/>
        <end position="446"/>
    </location>
</feature>